<dbReference type="Gene3D" id="2.130.10.10">
    <property type="entry name" value="YVTN repeat-like/Quinoprotein amine dehydrogenase"/>
    <property type="match status" value="3"/>
</dbReference>
<dbReference type="InterPro" id="IPR050358">
    <property type="entry name" value="RSE1/DDB1/CFT1"/>
</dbReference>
<reference evidence="6 7" key="1">
    <citation type="submission" date="2019-07" db="EMBL/GenBank/DDBJ databases">
        <title>Rhodotorula toruloides NBRC10032 genome sequencing.</title>
        <authorList>
            <person name="Shida Y."/>
            <person name="Takaku H."/>
            <person name="Ogasawara W."/>
            <person name="Mori K."/>
        </authorList>
    </citation>
    <scope>NUCLEOTIDE SEQUENCE [LARGE SCALE GENOMIC DNA]</scope>
    <source>
        <strain evidence="6 7">NBRC10032</strain>
    </source>
</reference>
<evidence type="ECO:0000256" key="2">
    <source>
        <dbReference type="ARBA" id="ARBA00023242"/>
    </source>
</evidence>
<comment type="caution">
    <text evidence="6">The sequence shown here is derived from an EMBL/GenBank/DDBJ whole genome shotgun (WGS) entry which is preliminary data.</text>
</comment>
<dbReference type="Pfam" id="PF03178">
    <property type="entry name" value="CPSF_A"/>
    <property type="match status" value="1"/>
</dbReference>
<feature type="domain" description="RSE1/DDB1/CPSF1 C-terminal" evidence="3">
    <location>
        <begin position="779"/>
        <end position="1098"/>
    </location>
</feature>
<evidence type="ECO:0000313" key="6">
    <source>
        <dbReference type="EMBL" id="GEM11024.1"/>
    </source>
</evidence>
<evidence type="ECO:0000259" key="5">
    <source>
        <dbReference type="Pfam" id="PF23726"/>
    </source>
</evidence>
<gene>
    <name evidence="6" type="ORF">Rt10032_c13g5041</name>
</gene>
<dbReference type="GO" id="GO:0003676">
    <property type="term" value="F:nucleic acid binding"/>
    <property type="evidence" value="ECO:0007669"/>
    <property type="project" value="InterPro"/>
</dbReference>
<protein>
    <submittedName>
        <fullName evidence="6">DNA damage-binding protein 1</fullName>
    </submittedName>
</protein>
<accession>A0A511KNC6</accession>
<dbReference type="Pfam" id="PF10433">
    <property type="entry name" value="Beta-prop_RSE1_1st"/>
    <property type="match status" value="1"/>
</dbReference>
<dbReference type="InterPro" id="IPR058543">
    <property type="entry name" value="Beta-prop_RSE1/DDB1/CPSF1_2nd"/>
</dbReference>
<organism evidence="6 7">
    <name type="scientific">Rhodotorula toruloides</name>
    <name type="common">Yeast</name>
    <name type="synonym">Rhodosporidium toruloides</name>
    <dbReference type="NCBI Taxonomy" id="5286"/>
    <lineage>
        <taxon>Eukaryota</taxon>
        <taxon>Fungi</taxon>
        <taxon>Dikarya</taxon>
        <taxon>Basidiomycota</taxon>
        <taxon>Pucciniomycotina</taxon>
        <taxon>Microbotryomycetes</taxon>
        <taxon>Sporidiobolales</taxon>
        <taxon>Sporidiobolaceae</taxon>
        <taxon>Rhodotorula</taxon>
    </lineage>
</organism>
<name>A0A511KNC6_RHOTO</name>
<dbReference type="InterPro" id="IPR018846">
    <property type="entry name" value="Beta-prop_RSE1/DDB1/CPSF1_1st"/>
</dbReference>
<dbReference type="Pfam" id="PF23726">
    <property type="entry name" value="Beta-prop_RSE1_2nd"/>
    <property type="match status" value="1"/>
</dbReference>
<evidence type="ECO:0000259" key="3">
    <source>
        <dbReference type="Pfam" id="PF03178"/>
    </source>
</evidence>
<feature type="domain" description="RSE1/DDB1/CPSF1 first beta-propeller" evidence="4">
    <location>
        <begin position="16"/>
        <end position="367"/>
    </location>
</feature>
<dbReference type="OrthoDB" id="433457at2759"/>
<dbReference type="InterPro" id="IPR015943">
    <property type="entry name" value="WD40/YVTN_repeat-like_dom_sf"/>
</dbReference>
<evidence type="ECO:0000259" key="4">
    <source>
        <dbReference type="Pfam" id="PF10433"/>
    </source>
</evidence>
<sequence>MLYVGTTQEATAQLDALRCAFFEASKDCLVVNKLNRLEFSVLEDDAVKPILEVPIFSTISSMQSLHLPASPQPLGHATASLVILTTCLRLFAIVHDPNTLFSVKTVSSVSLAESFGRLAEKQDILVDPAKRCMVVHAYAGLVRIVPLSSQTSSVRRGSRTSNTAVEEADSSLLDLSHGYNVRLPVLNVASLALVASSTTDTPILAVVYTEHTGVRMLTTFAISLKDKDLSKGPVTAFTLADAGSELAIPVREAAAAGLLIAGEATLNWLSLEEHSGASSTASKGKSKAVGQVLVTCRLPVARITAWTWLGEDRVLLGDIYGKLFVASMRRGGDGNVVEILAQDVGDAASATAIVPLDATTVYLASRFDLELVDSFSSIAPVVDICVVSAQGQASKYAVTCSGAYKSGSLRVIRRGVGLTELAALETDGVQQIWSFAWPVSSTEQLLVLGFFDETRVFKLSASLDATTEAVQIDEVDLQPFTARGLTIFAGCIGSTLVRVTPEAVLYALDGVEKSWTTTSTGKITAAAAWANYLVLALDGGRLQLLTTEYGTLAGSSTVAFDHDIASLSLAETIMGMFAVVGLWSSQMVHLVQIPDLTVYASRKIASTFLIRSAALVNLDNAQYTLFVGLGNGSLASYSVDLAARTIPDSTEKIVALGRRPLLLTEISSDGVKALIAVSDRPIVIGKTRDRLNYSSLTLADVRSVANISHPALGNMIALVLRDGVQIGCIDTVQKVDVRTVPLDEDEPRRIVYDPVSRHFCVACSRRDIDRRTGERAITSVVRLVSEDSFESSSVFELERGEEAQSVALVETHGVRYYIVGTVKLESAAPEPTEGRLVVFTSSQEGVLRQVSSYRLGGCPYALVGMSDGMFASAVNSQVAVWSIDMDGGLAVKSTWSGAFIAYSVVKAANDSLVVGDALRSLTILRYTASPQPKLVEIAKDYRSRYMVGAGDLGSDSTGADRYIGAETDLNLFAVSRHPQQAAGHLANAATLQDAGAFHLGQLVTRFVKGSLGQWTGDDTKTGVVARLVYCTSAGTIGSIADLDAASSRILSNLERNMREFVKGVGGLEQEEYRAFKADKLKTPSAGFIDGDFVQSFLDLAENMQAQVMQGKSEHQRLGVEKAEIVRLLEEVARVH</sequence>
<dbReference type="AlphaFoldDB" id="A0A511KNC6"/>
<evidence type="ECO:0000256" key="1">
    <source>
        <dbReference type="ARBA" id="ARBA00004123"/>
    </source>
</evidence>
<dbReference type="PANTHER" id="PTHR10644">
    <property type="entry name" value="DNA REPAIR/RNA PROCESSING CPSF FAMILY"/>
    <property type="match status" value="1"/>
</dbReference>
<proteinExistence type="predicted"/>
<feature type="domain" description="RSE1/DDB1/CPSF1 second beta-propeller" evidence="5">
    <location>
        <begin position="419"/>
        <end position="726"/>
    </location>
</feature>
<dbReference type="GO" id="GO:0005634">
    <property type="term" value="C:nucleus"/>
    <property type="evidence" value="ECO:0007669"/>
    <property type="project" value="UniProtKB-SubCell"/>
</dbReference>
<dbReference type="InterPro" id="IPR004871">
    <property type="entry name" value="RSE1/DDB1/CPSF1_C"/>
</dbReference>
<dbReference type="Proteomes" id="UP000321518">
    <property type="component" value="Unassembled WGS sequence"/>
</dbReference>
<dbReference type="Gene3D" id="1.10.150.910">
    <property type="match status" value="1"/>
</dbReference>
<dbReference type="EMBL" id="BJWK01000013">
    <property type="protein sequence ID" value="GEM11024.1"/>
    <property type="molecule type" value="Genomic_DNA"/>
</dbReference>
<evidence type="ECO:0000313" key="7">
    <source>
        <dbReference type="Proteomes" id="UP000321518"/>
    </source>
</evidence>
<keyword evidence="2" id="KW-0539">Nucleus</keyword>
<comment type="subcellular location">
    <subcellularLocation>
        <location evidence="1">Nucleus</location>
    </subcellularLocation>
</comment>